<dbReference type="Proteomes" id="UP000182827">
    <property type="component" value="Unassembled WGS sequence"/>
</dbReference>
<organism evidence="1 2">
    <name type="scientific">Acinetobacter bohemicus</name>
    <dbReference type="NCBI Taxonomy" id="1435036"/>
    <lineage>
        <taxon>Bacteria</taxon>
        <taxon>Pseudomonadati</taxon>
        <taxon>Pseudomonadota</taxon>
        <taxon>Gammaproteobacteria</taxon>
        <taxon>Moraxellales</taxon>
        <taxon>Moraxellaceae</taxon>
        <taxon>Acinetobacter</taxon>
    </lineage>
</organism>
<accession>A0A1I6UAL7</accession>
<sequence length="88" mass="10035">MARLTKLDRMSVEQKAAEAIKFWASPIDAAFPPETIAITFEVSLPWLQLKRCDGGGIPFMKPEGTRKVLYRKSDVIDFFHSRKLKHTA</sequence>
<evidence type="ECO:0000313" key="1">
    <source>
        <dbReference type="EMBL" id="SFS98408.1"/>
    </source>
</evidence>
<keyword evidence="2" id="KW-1185">Reference proteome</keyword>
<dbReference type="EMBL" id="FOZU01000015">
    <property type="protein sequence ID" value="SFS98408.1"/>
    <property type="molecule type" value="Genomic_DNA"/>
</dbReference>
<evidence type="ECO:0000313" key="2">
    <source>
        <dbReference type="Proteomes" id="UP000182827"/>
    </source>
</evidence>
<dbReference type="AlphaFoldDB" id="A0A1I6UAL7"/>
<reference evidence="2" key="1">
    <citation type="submission" date="2016-10" db="EMBL/GenBank/DDBJ databases">
        <authorList>
            <person name="Varghese N."/>
            <person name="Submissions S."/>
        </authorList>
    </citation>
    <scope>NUCLEOTIDE SEQUENCE [LARGE SCALE GENOMIC DNA]</scope>
    <source>
        <strain evidence="2">ANC 5076</strain>
    </source>
</reference>
<name>A0A1I6UAL7_9GAMM</name>
<proteinExistence type="predicted"/>
<protein>
    <submittedName>
        <fullName evidence="1">Uncharacterized protein</fullName>
    </submittedName>
</protein>
<dbReference type="RefSeq" id="WP_074946450.1">
    <property type="nucleotide sequence ID" value="NZ_CAJJDZ010000004.1"/>
</dbReference>
<gene>
    <name evidence="1" type="ORF">SAMN05444586_101543</name>
</gene>